<dbReference type="Proteomes" id="UP000038200">
    <property type="component" value="Unassembled WGS sequence"/>
</dbReference>
<dbReference type="AlphaFoldDB" id="A0A0B7IQ54"/>
<organism evidence="1 2">
    <name type="scientific">Capnocytophaga canis</name>
    <dbReference type="NCBI Taxonomy" id="1848903"/>
    <lineage>
        <taxon>Bacteria</taxon>
        <taxon>Pseudomonadati</taxon>
        <taxon>Bacteroidota</taxon>
        <taxon>Flavobacteriia</taxon>
        <taxon>Flavobacteriales</taxon>
        <taxon>Flavobacteriaceae</taxon>
        <taxon>Capnocytophaga</taxon>
    </lineage>
</organism>
<dbReference type="EMBL" id="CDOL01000258">
    <property type="protein sequence ID" value="CEN53970.1"/>
    <property type="molecule type" value="Genomic_DNA"/>
</dbReference>
<name>A0A0B7IQ54_9FLAO</name>
<proteinExistence type="predicted"/>
<reference evidence="1 2" key="1">
    <citation type="submission" date="2015-01" db="EMBL/GenBank/DDBJ databases">
        <authorList>
            <person name="Xiang T."/>
            <person name="Song Y."/>
            <person name="Huang L."/>
            <person name="Wang B."/>
            <person name="Wu P."/>
        </authorList>
    </citation>
    <scope>NUCLEOTIDE SEQUENCE [LARGE SCALE GENOMIC DNA]</scope>
    <source>
        <strain evidence="1 2">CcD93</strain>
    </source>
</reference>
<protein>
    <submittedName>
        <fullName evidence="1">Uncharacterized protein</fullName>
    </submittedName>
</protein>
<sequence length="57" mass="6573">MKLSTNFFYLFINLTNINRLNILLNSGNNKYKTEVITPNTIKPINPKEVQSLIMGNM</sequence>
<evidence type="ECO:0000313" key="2">
    <source>
        <dbReference type="Proteomes" id="UP000038200"/>
    </source>
</evidence>
<gene>
    <name evidence="1" type="ORF">CCAND93_670008</name>
</gene>
<evidence type="ECO:0000313" key="1">
    <source>
        <dbReference type="EMBL" id="CEN53970.1"/>
    </source>
</evidence>
<accession>A0A0B7IQ54</accession>